<evidence type="ECO:0000259" key="7">
    <source>
        <dbReference type="Pfam" id="PF07992"/>
    </source>
</evidence>
<dbReference type="InterPro" id="IPR023753">
    <property type="entry name" value="FAD/NAD-binding_dom"/>
</dbReference>
<keyword evidence="3" id="KW-0874">Quinone</keyword>
<evidence type="ECO:0000313" key="9">
    <source>
        <dbReference type="Proteomes" id="UP000216446"/>
    </source>
</evidence>
<gene>
    <name evidence="8" type="ORF">BSZ36_17295</name>
</gene>
<organism evidence="8 9">
    <name type="scientific">Rubricoccus marinus</name>
    <dbReference type="NCBI Taxonomy" id="716817"/>
    <lineage>
        <taxon>Bacteria</taxon>
        <taxon>Pseudomonadati</taxon>
        <taxon>Rhodothermota</taxon>
        <taxon>Rhodothermia</taxon>
        <taxon>Rhodothermales</taxon>
        <taxon>Rubricoccaceae</taxon>
        <taxon>Rubricoccus</taxon>
    </lineage>
</organism>
<dbReference type="OrthoDB" id="9805710at2"/>
<proteinExistence type="predicted"/>
<sequence>METPNTHHEVLIVGGGSAGISVASKLLQADNPPSVTVLDPADKHYYQPLWTLVGGGVVPKEESERTEASVIPTGATWIQDAATGFDPENNTVTTEKNGALTYDYLVVCPGIQINWDSIEGLREGLGTNGICCNYSYEHCDYTWETAQRIAEKPGPVTALFTQPSSAVKCGGAPQKVMYLTSDHLRRSGKLDQADVEFFSPGQVIFGVKEFAKTLHEVLDRYGIETNWGHELVAIRPDTQEAVFQVSGGDGAPSEKVVKFDMLHAVPHMASPDFLAKSPLANEAGWCDVDKHTLQHVRYANVFGLGDAGSTPNAKTGAAIRKQYPVVAENLLAVRAGRTDLSDDYHGYASCPLVTGYGRLILAEFDYDGNVDSSFPFDTSKERYSMYVLKKDLLPNLYWHGMLQGRA</sequence>
<evidence type="ECO:0000313" key="8">
    <source>
        <dbReference type="EMBL" id="OZC01434.1"/>
    </source>
</evidence>
<keyword evidence="9" id="KW-1185">Reference proteome</keyword>
<name>A0A259TV30_9BACT</name>
<evidence type="ECO:0000256" key="2">
    <source>
        <dbReference type="ARBA" id="ARBA00022630"/>
    </source>
</evidence>
<dbReference type="Gene3D" id="3.50.50.60">
    <property type="entry name" value="FAD/NAD(P)-binding domain"/>
    <property type="match status" value="2"/>
</dbReference>
<evidence type="ECO:0000256" key="6">
    <source>
        <dbReference type="ARBA" id="ARBA00023002"/>
    </source>
</evidence>
<keyword evidence="2" id="KW-0285">Flavoprotein</keyword>
<dbReference type="GO" id="GO:0048038">
    <property type="term" value="F:quinone binding"/>
    <property type="evidence" value="ECO:0007669"/>
    <property type="project" value="UniProtKB-KW"/>
</dbReference>
<protein>
    <submittedName>
        <fullName evidence="8">Pyridine nucleotide-disulfide oxidoreductase</fullName>
    </submittedName>
</protein>
<dbReference type="EMBL" id="MQWB01000010">
    <property type="protein sequence ID" value="OZC01434.1"/>
    <property type="molecule type" value="Genomic_DNA"/>
</dbReference>
<dbReference type="InParanoid" id="A0A259TV30"/>
<evidence type="ECO:0000256" key="1">
    <source>
        <dbReference type="ARBA" id="ARBA00001974"/>
    </source>
</evidence>
<dbReference type="GO" id="GO:0071949">
    <property type="term" value="F:FAD binding"/>
    <property type="evidence" value="ECO:0007669"/>
    <property type="project" value="TreeGrafter"/>
</dbReference>
<dbReference type="FunFam" id="3.50.50.60:FF:000034">
    <property type="entry name" value="sulfide:quinone oxidoreductase, mitochondrial"/>
    <property type="match status" value="1"/>
</dbReference>
<dbReference type="GO" id="GO:0070221">
    <property type="term" value="P:sulfide oxidation, using sulfide:quinone oxidoreductase"/>
    <property type="evidence" value="ECO:0007669"/>
    <property type="project" value="TreeGrafter"/>
</dbReference>
<evidence type="ECO:0000256" key="4">
    <source>
        <dbReference type="ARBA" id="ARBA00022827"/>
    </source>
</evidence>
<dbReference type="GO" id="GO:0070224">
    <property type="term" value="F:sulfide:quinone oxidoreductase activity"/>
    <property type="evidence" value="ECO:0007669"/>
    <property type="project" value="TreeGrafter"/>
</dbReference>
<dbReference type="RefSeq" id="WP_094551559.1">
    <property type="nucleotide sequence ID" value="NZ_MQWB01000010.1"/>
</dbReference>
<dbReference type="SUPFAM" id="SSF51905">
    <property type="entry name" value="FAD/NAD(P)-binding domain"/>
    <property type="match status" value="2"/>
</dbReference>
<dbReference type="AlphaFoldDB" id="A0A259TV30"/>
<keyword evidence="6" id="KW-0560">Oxidoreductase</keyword>
<feature type="domain" description="FAD/NAD(P)-binding" evidence="7">
    <location>
        <begin position="9"/>
        <end position="308"/>
    </location>
</feature>
<dbReference type="PANTHER" id="PTHR10632">
    <property type="entry name" value="SULFIDE:QUINONE OXIDOREDUCTASE"/>
    <property type="match status" value="1"/>
</dbReference>
<dbReference type="InterPro" id="IPR015904">
    <property type="entry name" value="Sulphide_quinone_reductase"/>
</dbReference>
<comment type="caution">
    <text evidence="8">The sequence shown here is derived from an EMBL/GenBank/DDBJ whole genome shotgun (WGS) entry which is preliminary data.</text>
</comment>
<reference evidence="8 9" key="1">
    <citation type="submission" date="2016-11" db="EMBL/GenBank/DDBJ databases">
        <title>Study of marine rhodopsin-containing bacteria.</title>
        <authorList>
            <person name="Yoshizawa S."/>
            <person name="Kumagai Y."/>
            <person name="Kogure K."/>
        </authorList>
    </citation>
    <scope>NUCLEOTIDE SEQUENCE [LARGE SCALE GENOMIC DNA]</scope>
    <source>
        <strain evidence="8 9">SG-29</strain>
    </source>
</reference>
<dbReference type="InterPro" id="IPR036188">
    <property type="entry name" value="FAD/NAD-bd_sf"/>
</dbReference>
<evidence type="ECO:0000256" key="3">
    <source>
        <dbReference type="ARBA" id="ARBA00022719"/>
    </source>
</evidence>
<keyword evidence="4" id="KW-0274">FAD</keyword>
<evidence type="ECO:0000256" key="5">
    <source>
        <dbReference type="ARBA" id="ARBA00022946"/>
    </source>
</evidence>
<dbReference type="Proteomes" id="UP000216446">
    <property type="component" value="Unassembled WGS sequence"/>
</dbReference>
<accession>A0A259TV30</accession>
<keyword evidence="5" id="KW-0809">Transit peptide</keyword>
<dbReference type="PANTHER" id="PTHR10632:SF2">
    <property type="entry name" value="SULFIDE:QUINONE OXIDOREDUCTASE, MITOCHONDRIAL"/>
    <property type="match status" value="1"/>
</dbReference>
<comment type="cofactor">
    <cofactor evidence="1">
        <name>FAD</name>
        <dbReference type="ChEBI" id="CHEBI:57692"/>
    </cofactor>
</comment>
<dbReference type="Pfam" id="PF07992">
    <property type="entry name" value="Pyr_redox_2"/>
    <property type="match status" value="1"/>
</dbReference>